<dbReference type="FunFam" id="3.30.160.60:FF:000295">
    <property type="entry name" value="zinc finger protein 19"/>
    <property type="match status" value="1"/>
</dbReference>
<dbReference type="AlphaFoldDB" id="A0A8C6Y649"/>
<comment type="similarity">
    <text evidence="2">Belongs to the krueppel C2H2-type zinc-finger protein family.</text>
</comment>
<dbReference type="Ensembl" id="ENSNNAT00000025887.1">
    <property type="protein sequence ID" value="ENSNNAP00000024694.1"/>
    <property type="gene ID" value="ENSNNAG00000016198.1"/>
</dbReference>
<evidence type="ECO:0000256" key="2">
    <source>
        <dbReference type="ARBA" id="ARBA00006991"/>
    </source>
</evidence>
<evidence type="ECO:0000256" key="4">
    <source>
        <dbReference type="ARBA" id="ARBA00022737"/>
    </source>
</evidence>
<protein>
    <recommendedName>
        <fullName evidence="13">C2H2-type domain-containing protein</fullName>
    </recommendedName>
</protein>
<evidence type="ECO:0000256" key="9">
    <source>
        <dbReference type="ARBA" id="ARBA00023163"/>
    </source>
</evidence>
<dbReference type="GO" id="GO:0000978">
    <property type="term" value="F:RNA polymerase II cis-regulatory region sequence-specific DNA binding"/>
    <property type="evidence" value="ECO:0007669"/>
    <property type="project" value="TreeGrafter"/>
</dbReference>
<evidence type="ECO:0000256" key="7">
    <source>
        <dbReference type="ARBA" id="ARBA00023015"/>
    </source>
</evidence>
<dbReference type="FunFam" id="3.30.160.60:FF:001064">
    <property type="entry name" value="Zinc finger protein 425"/>
    <property type="match status" value="1"/>
</dbReference>
<feature type="region of interest" description="Disordered" evidence="12">
    <location>
        <begin position="293"/>
        <end position="317"/>
    </location>
</feature>
<dbReference type="PANTHER" id="PTHR23226">
    <property type="entry name" value="ZINC FINGER AND SCAN DOMAIN-CONTAINING"/>
    <property type="match status" value="1"/>
</dbReference>
<feature type="domain" description="C2H2-type" evidence="13">
    <location>
        <begin position="88"/>
        <end position="111"/>
    </location>
</feature>
<keyword evidence="15" id="KW-1185">Reference proteome</keyword>
<dbReference type="InterPro" id="IPR036236">
    <property type="entry name" value="Znf_C2H2_sf"/>
</dbReference>
<dbReference type="GeneTree" id="ENSGT01150000286971"/>
<keyword evidence="8" id="KW-0238">DNA-binding</keyword>
<dbReference type="Proteomes" id="UP000694559">
    <property type="component" value="Unplaced"/>
</dbReference>
<keyword evidence="5 11" id="KW-0863">Zinc-finger</keyword>
<feature type="compositionally biased region" description="Basic and acidic residues" evidence="12">
    <location>
        <begin position="20"/>
        <end position="32"/>
    </location>
</feature>
<dbReference type="InterPro" id="IPR013087">
    <property type="entry name" value="Znf_C2H2_type"/>
</dbReference>
<evidence type="ECO:0000256" key="5">
    <source>
        <dbReference type="ARBA" id="ARBA00022771"/>
    </source>
</evidence>
<dbReference type="PANTHER" id="PTHR23226:SF377">
    <property type="entry name" value="ZINC FINGER AND SCAN DOMAIN-CONTAINING PROTEIN 20"/>
    <property type="match status" value="1"/>
</dbReference>
<keyword evidence="10" id="KW-0539">Nucleus</keyword>
<evidence type="ECO:0000259" key="13">
    <source>
        <dbReference type="PROSITE" id="PS50157"/>
    </source>
</evidence>
<dbReference type="GO" id="GO:0000981">
    <property type="term" value="F:DNA-binding transcription factor activity, RNA polymerase II-specific"/>
    <property type="evidence" value="ECO:0007669"/>
    <property type="project" value="TreeGrafter"/>
</dbReference>
<dbReference type="GO" id="GO:0005634">
    <property type="term" value="C:nucleus"/>
    <property type="evidence" value="ECO:0007669"/>
    <property type="project" value="UniProtKB-SubCell"/>
</dbReference>
<dbReference type="FunFam" id="3.30.160.60:FF:000012">
    <property type="entry name" value="RB-associated KRAB zinc finger protein-like"/>
    <property type="match status" value="1"/>
</dbReference>
<evidence type="ECO:0000256" key="8">
    <source>
        <dbReference type="ARBA" id="ARBA00023125"/>
    </source>
</evidence>
<evidence type="ECO:0000256" key="12">
    <source>
        <dbReference type="SAM" id="MobiDB-lite"/>
    </source>
</evidence>
<keyword evidence="7" id="KW-0805">Transcription regulation</keyword>
<evidence type="ECO:0000256" key="10">
    <source>
        <dbReference type="ARBA" id="ARBA00023242"/>
    </source>
</evidence>
<evidence type="ECO:0000313" key="14">
    <source>
        <dbReference type="Ensembl" id="ENSNNAP00000024694.1"/>
    </source>
</evidence>
<accession>A0A8C6Y649</accession>
<dbReference type="PROSITE" id="PS00028">
    <property type="entry name" value="ZINC_FINGER_C2H2_1"/>
    <property type="match status" value="3"/>
</dbReference>
<feature type="domain" description="C2H2-type" evidence="13">
    <location>
        <begin position="140"/>
        <end position="167"/>
    </location>
</feature>
<sequence length="317" mass="35920">MKARMSVPCEAVHSRTIQNGDRKARPQREKTARGRCSWGNQLCRLSYRRIGTFSPRFFDCPDCGKRFTLSSHLIRHQRVHTGERPFGQCEKSFSESSHLIRHQMIHSGEKPFQCNVCGKCYGDRSYLTVHQRAHTGARPYLCARCGKSFGRSSTLIRHQRVHGNPAPFPGDKPHPRGIWTAFACLSGDEVAEPILSPQRTSTSPLDNWSVFWLLKIIQYWGLSERHNRKSPKALFQEVTGLSFSFEDVSLLIQEASSALTGWWGMEGFIFLADGINPSIPHHPVRAKEAHCMRSKTSSKEKNQKAQLLPEKAPLGQP</sequence>
<proteinExistence type="inferred from homology"/>
<feature type="domain" description="C2H2-type" evidence="13">
    <location>
        <begin position="58"/>
        <end position="85"/>
    </location>
</feature>
<feature type="domain" description="C2H2-type" evidence="13">
    <location>
        <begin position="112"/>
        <end position="139"/>
    </location>
</feature>
<dbReference type="GO" id="GO:0008270">
    <property type="term" value="F:zinc ion binding"/>
    <property type="evidence" value="ECO:0007669"/>
    <property type="project" value="UniProtKB-KW"/>
</dbReference>
<evidence type="ECO:0000256" key="11">
    <source>
        <dbReference type="PROSITE-ProRule" id="PRU00042"/>
    </source>
</evidence>
<dbReference type="SUPFAM" id="SSF57667">
    <property type="entry name" value="beta-beta-alpha zinc fingers"/>
    <property type="match status" value="2"/>
</dbReference>
<organism evidence="14 15">
    <name type="scientific">Naja naja</name>
    <name type="common">Indian cobra</name>
    <dbReference type="NCBI Taxonomy" id="35670"/>
    <lineage>
        <taxon>Eukaryota</taxon>
        <taxon>Metazoa</taxon>
        <taxon>Chordata</taxon>
        <taxon>Craniata</taxon>
        <taxon>Vertebrata</taxon>
        <taxon>Euteleostomi</taxon>
        <taxon>Lepidosauria</taxon>
        <taxon>Squamata</taxon>
        <taxon>Bifurcata</taxon>
        <taxon>Unidentata</taxon>
        <taxon>Episquamata</taxon>
        <taxon>Toxicofera</taxon>
        <taxon>Serpentes</taxon>
        <taxon>Colubroidea</taxon>
        <taxon>Elapidae</taxon>
        <taxon>Elapinae</taxon>
        <taxon>Naja</taxon>
    </lineage>
</organism>
<keyword evidence="9" id="KW-0804">Transcription</keyword>
<dbReference type="PROSITE" id="PS50157">
    <property type="entry name" value="ZINC_FINGER_C2H2_2"/>
    <property type="match status" value="4"/>
</dbReference>
<name>A0A8C6Y649_NAJNA</name>
<feature type="compositionally biased region" description="Basic and acidic residues" evidence="12">
    <location>
        <begin position="293"/>
        <end position="303"/>
    </location>
</feature>
<dbReference type="OrthoDB" id="8117402at2759"/>
<keyword evidence="3" id="KW-0479">Metal-binding</keyword>
<reference evidence="14" key="1">
    <citation type="submission" date="2025-08" db="UniProtKB">
        <authorList>
            <consortium name="Ensembl"/>
        </authorList>
    </citation>
    <scope>IDENTIFICATION</scope>
</reference>
<dbReference type="Pfam" id="PF00096">
    <property type="entry name" value="zf-C2H2"/>
    <property type="match status" value="4"/>
</dbReference>
<comment type="subcellular location">
    <subcellularLocation>
        <location evidence="1">Nucleus</location>
    </subcellularLocation>
</comment>
<keyword evidence="4" id="KW-0677">Repeat</keyword>
<keyword evidence="6" id="KW-0862">Zinc</keyword>
<dbReference type="SMART" id="SM00355">
    <property type="entry name" value="ZnF_C2H2"/>
    <property type="match status" value="4"/>
</dbReference>
<reference evidence="14" key="2">
    <citation type="submission" date="2025-09" db="UniProtKB">
        <authorList>
            <consortium name="Ensembl"/>
        </authorList>
    </citation>
    <scope>IDENTIFICATION</scope>
</reference>
<feature type="region of interest" description="Disordered" evidence="12">
    <location>
        <begin position="1"/>
        <end position="32"/>
    </location>
</feature>
<dbReference type="Gene3D" id="3.30.160.60">
    <property type="entry name" value="Classic Zinc Finger"/>
    <property type="match status" value="4"/>
</dbReference>
<evidence type="ECO:0000313" key="15">
    <source>
        <dbReference type="Proteomes" id="UP000694559"/>
    </source>
</evidence>
<dbReference type="FunFam" id="3.30.160.60:FF:000512">
    <property type="entry name" value="zinc finger protein 197 isoform X1"/>
    <property type="match status" value="1"/>
</dbReference>
<evidence type="ECO:0000256" key="3">
    <source>
        <dbReference type="ARBA" id="ARBA00022723"/>
    </source>
</evidence>
<evidence type="ECO:0000256" key="6">
    <source>
        <dbReference type="ARBA" id="ARBA00022833"/>
    </source>
</evidence>
<evidence type="ECO:0000256" key="1">
    <source>
        <dbReference type="ARBA" id="ARBA00004123"/>
    </source>
</evidence>